<dbReference type="GO" id="GO:0042802">
    <property type="term" value="F:identical protein binding"/>
    <property type="evidence" value="ECO:0007669"/>
    <property type="project" value="TreeGrafter"/>
</dbReference>
<dbReference type="PANTHER" id="PTHR40448:SF1">
    <property type="entry name" value="TWO-COMPONENT SENSOR HISTIDINE KINASE"/>
    <property type="match status" value="1"/>
</dbReference>
<feature type="transmembrane region" description="Helical" evidence="1">
    <location>
        <begin position="31"/>
        <end position="48"/>
    </location>
</feature>
<dbReference type="EMBL" id="CP063304">
    <property type="protein sequence ID" value="QOV18539.1"/>
    <property type="molecule type" value="Genomic_DNA"/>
</dbReference>
<feature type="transmembrane region" description="Helical" evidence="1">
    <location>
        <begin position="54"/>
        <end position="75"/>
    </location>
</feature>
<dbReference type="GO" id="GO:0016301">
    <property type="term" value="F:kinase activity"/>
    <property type="evidence" value="ECO:0007669"/>
    <property type="project" value="UniProtKB-KW"/>
</dbReference>
<dbReference type="Pfam" id="PF14501">
    <property type="entry name" value="HATPase_c_5"/>
    <property type="match status" value="1"/>
</dbReference>
<dbReference type="InterPro" id="IPR036890">
    <property type="entry name" value="HATPase_C_sf"/>
</dbReference>
<dbReference type="RefSeq" id="WP_193734901.1">
    <property type="nucleotide sequence ID" value="NZ_CP063304.1"/>
</dbReference>
<gene>
    <name evidence="3" type="ORF">INP51_11020</name>
</gene>
<feature type="transmembrane region" description="Helical" evidence="1">
    <location>
        <begin position="148"/>
        <end position="172"/>
    </location>
</feature>
<dbReference type="CDD" id="cd16935">
    <property type="entry name" value="HATPase_AgrC-ComD-like"/>
    <property type="match status" value="1"/>
</dbReference>
<evidence type="ECO:0000259" key="2">
    <source>
        <dbReference type="Pfam" id="PF14501"/>
    </source>
</evidence>
<organism evidence="3 4">
    <name type="scientific">Blautia liquoris</name>
    <dbReference type="NCBI Taxonomy" id="2779518"/>
    <lineage>
        <taxon>Bacteria</taxon>
        <taxon>Bacillati</taxon>
        <taxon>Bacillota</taxon>
        <taxon>Clostridia</taxon>
        <taxon>Lachnospirales</taxon>
        <taxon>Lachnospiraceae</taxon>
        <taxon>Blautia</taxon>
    </lineage>
</organism>
<keyword evidence="3" id="KW-0808">Transferase</keyword>
<protein>
    <submittedName>
        <fullName evidence="3">Sensor histidine kinase</fullName>
    </submittedName>
</protein>
<dbReference type="KEGG" id="bliq:INP51_11020"/>
<evidence type="ECO:0000313" key="3">
    <source>
        <dbReference type="EMBL" id="QOV18539.1"/>
    </source>
</evidence>
<feature type="transmembrane region" description="Helical" evidence="1">
    <location>
        <begin position="6"/>
        <end position="24"/>
    </location>
</feature>
<dbReference type="PANTHER" id="PTHR40448">
    <property type="entry name" value="TWO-COMPONENT SENSOR HISTIDINE KINASE"/>
    <property type="match status" value="1"/>
</dbReference>
<keyword evidence="1" id="KW-0812">Transmembrane</keyword>
<dbReference type="Proteomes" id="UP000593601">
    <property type="component" value="Chromosome"/>
</dbReference>
<dbReference type="AlphaFoldDB" id="A0A7M2RDZ3"/>
<keyword evidence="1" id="KW-1133">Transmembrane helix</keyword>
<feature type="transmembrane region" description="Helical" evidence="1">
    <location>
        <begin position="184"/>
        <end position="206"/>
    </location>
</feature>
<reference evidence="3 4" key="1">
    <citation type="submission" date="2020-10" db="EMBL/GenBank/DDBJ databases">
        <title>Blautia liquoris sp.nov., isolated from the mud in a fermentation cellar used for the production of Chinese strong-flavoured liquor.</title>
        <authorList>
            <person name="Lu L."/>
        </authorList>
    </citation>
    <scope>NUCLEOTIDE SEQUENCE [LARGE SCALE GENOMIC DNA]</scope>
    <source>
        <strain evidence="3 4">LZLJ-3</strain>
    </source>
</reference>
<dbReference type="Gene3D" id="3.30.565.10">
    <property type="entry name" value="Histidine kinase-like ATPase, C-terminal domain"/>
    <property type="match status" value="1"/>
</dbReference>
<keyword evidence="1" id="KW-0472">Membrane</keyword>
<feature type="transmembrane region" description="Helical" evidence="1">
    <location>
        <begin position="118"/>
        <end position="136"/>
    </location>
</feature>
<dbReference type="SUPFAM" id="SSF55874">
    <property type="entry name" value="ATPase domain of HSP90 chaperone/DNA topoisomerase II/histidine kinase"/>
    <property type="match status" value="1"/>
</dbReference>
<dbReference type="InterPro" id="IPR032834">
    <property type="entry name" value="NatK-like_C"/>
</dbReference>
<feature type="domain" description="Sensor histidine kinase NatK-like C-terminal" evidence="2">
    <location>
        <begin position="334"/>
        <end position="434"/>
    </location>
</feature>
<keyword evidence="3" id="KW-0418">Kinase</keyword>
<feature type="transmembrane region" description="Helical" evidence="1">
    <location>
        <begin position="82"/>
        <end position="106"/>
    </location>
</feature>
<name>A0A7M2RDZ3_9FIRM</name>
<evidence type="ECO:0000256" key="1">
    <source>
        <dbReference type="SAM" id="Phobius"/>
    </source>
</evidence>
<sequence length="438" mass="50441">MIYAATLMILLYYNAFAFYFRKLFPVSKSKTVLSFFILPLIAVAYVILRITNLSWLNLPVIMVIMFLCLLFSTGLSRLQAAFGGGLCVLSAYGLRGIVMAVGTFFFRGKDLISYSEGYYTVTLIALSVGLVFWEGIRRTLLPDDRMKIFLASSGQLKLVVVFELVAALNLAILNLGRFLTVNSLWFMGIILVTDVLTLGMLVFTIYQSIRSIELLDYKYKSRMLEQQYARQLRHYNSYQKFTESFRKFKHDYKSMMTSLKVLIREQQNEDAIQLIDDIYDEMQEKVQVHRKYSDNVVLDAMMQDLANVCEENNIRYKFHVFTPPNTKVLSLNEIRVLSNISHNAVEACKKVPQDERFIEITSSLNQQWLVLEAVNSYNGELLMEDGKLKTVKDEKEEHGLGLDIVKEIVEHAGGFVLYDHDSENKTFLLRIHVPEDKC</sequence>
<proteinExistence type="predicted"/>
<keyword evidence="4" id="KW-1185">Reference proteome</keyword>
<evidence type="ECO:0000313" key="4">
    <source>
        <dbReference type="Proteomes" id="UP000593601"/>
    </source>
</evidence>
<accession>A0A7M2RDZ3</accession>